<comment type="similarity">
    <text evidence="1 7">Belongs to the V-ATPase V0D/AC39 subunit family.</text>
</comment>
<keyword evidence="2 7" id="KW-0813">Transport</keyword>
<comment type="subunit">
    <text evidence="5">V-ATPase is a heteromultimeric enzyme composed of a peripheral catalytic V1 complex (components A to H) attached to an integral membrane V0 proton pore complex (components: a, c, c', c'', d, e, f and VOA1).</text>
</comment>
<dbReference type="FunFam" id="1.20.1690.10:FF:000003">
    <property type="entry name" value="V-type proton ATPase subunit"/>
    <property type="match status" value="1"/>
</dbReference>
<dbReference type="FunFam" id="1.10.132.50:FF:000002">
    <property type="entry name" value="V-type proton ATPase subunit"/>
    <property type="match status" value="1"/>
</dbReference>
<dbReference type="Pfam" id="PF01992">
    <property type="entry name" value="vATP-synt_AC39"/>
    <property type="match status" value="1"/>
</dbReference>
<dbReference type="InterPro" id="IPR002843">
    <property type="entry name" value="ATPase_V0-cplx_csu/dsu"/>
</dbReference>
<keyword evidence="9" id="KW-1185">Reference proteome</keyword>
<evidence type="ECO:0000313" key="8">
    <source>
        <dbReference type="EMBL" id="PWY99733.1"/>
    </source>
</evidence>
<dbReference type="PIRSF" id="PIRSF018497">
    <property type="entry name" value="V-ATP_synth_D"/>
    <property type="match status" value="1"/>
</dbReference>
<dbReference type="InterPro" id="IPR035067">
    <property type="entry name" value="V-type_ATPase_csu/dsu"/>
</dbReference>
<dbReference type="GO" id="GO:0046961">
    <property type="term" value="F:proton-transporting ATPase activity, rotational mechanism"/>
    <property type="evidence" value="ECO:0007669"/>
    <property type="project" value="InterPro"/>
</dbReference>
<dbReference type="GO" id="GO:0033179">
    <property type="term" value="C:proton-transporting V-type ATPase, V0 domain"/>
    <property type="evidence" value="ECO:0007669"/>
    <property type="project" value="InterPro"/>
</dbReference>
<evidence type="ECO:0000256" key="4">
    <source>
        <dbReference type="ARBA" id="ARBA00023065"/>
    </source>
</evidence>
<keyword evidence="3 7" id="KW-0375">Hydrogen ion transport</keyword>
<accession>A0A317XN24</accession>
<dbReference type="SUPFAM" id="SSF103486">
    <property type="entry name" value="V-type ATP synthase subunit C"/>
    <property type="match status" value="1"/>
</dbReference>
<dbReference type="AlphaFoldDB" id="A0A317XN24"/>
<gene>
    <name evidence="8" type="ORF">BCV70DRAFT_200646</name>
</gene>
<dbReference type="PANTHER" id="PTHR11028">
    <property type="entry name" value="VACUOLAR ATP SYNTHASE SUBUNIT AC39"/>
    <property type="match status" value="1"/>
</dbReference>
<dbReference type="STRING" id="1882483.A0A317XN24"/>
<sequence>MEMISFNVDHGYLEGVVRGYRASLLQSHHYQSLTQCETLDDFKMQLQATDYGNFLQNEPSPISTSTIAEKATKKLVAEFEYLRTNATYPLSKFLDYITYAYMIDNVILLITGTLHERDTHELLQRCHPLGTFETMPALCVASTVEELYNSVLVETPLAPYFRDCVSAQDLDDLNIEIIRNTLYKAYLEDFFRFANSLGGTTAETMSQLLAFEADRRTINITVNSFGTSLTKEDRARLFPSIGNLFPAGNNALAKADDVETVKAVCDNIPQYRSFFDSSNSTSASSSAGGGGGGGNIDSASNPSGSTDMLEDKMFKLEVQLNRILTITQFQFGIFYAWLKLKEQEIRSITWIAECIAQNARDRIADFIPPI</sequence>
<evidence type="ECO:0000256" key="7">
    <source>
        <dbReference type="PIRNR" id="PIRNR018497"/>
    </source>
</evidence>
<dbReference type="InterPro" id="IPR044911">
    <property type="entry name" value="V-type_ATPase_csu/dsu_dom_3"/>
</dbReference>
<dbReference type="EMBL" id="KZ819194">
    <property type="protein sequence ID" value="PWY99733.1"/>
    <property type="molecule type" value="Genomic_DNA"/>
</dbReference>
<comment type="subunit">
    <text evidence="7">V-ATPase is a heteromultimeric enzyme made up of two complexes: the ATP-hydrolytic V1 complex and the proton translocation V0 complex.</text>
</comment>
<dbReference type="Proteomes" id="UP000246740">
    <property type="component" value="Unassembled WGS sequence"/>
</dbReference>
<comment type="function">
    <text evidence="6 7">Subunit of the V0 complex of vacuolar(H+)-ATPase (V-ATPase), a multisubunit enzyme composed of a peripheral complex (V1) that hydrolyzes ATP and a membrane integral complex (V0) that translocates protons. V-ATPase is responsible for acidifying and maintaining the pH of intracellular compartments. This subunit is a non-integral membrane component of the membrane pore domain and is required for proper assembly of the V0 sector. Might be involved in the regulated assembly of V1 subunits onto the membrane sector or alternatively may prevent the passage of protons through V0 pores.</text>
</comment>
<dbReference type="Gene3D" id="1.20.1690.10">
    <property type="entry name" value="V-type ATP synthase subunit C domain"/>
    <property type="match status" value="2"/>
</dbReference>
<reference evidence="8 9" key="1">
    <citation type="journal article" date="2018" name="Mol. Biol. Evol.">
        <title>Broad Genomic Sampling Reveals a Smut Pathogenic Ancestry of the Fungal Clade Ustilaginomycotina.</title>
        <authorList>
            <person name="Kijpornyongpan T."/>
            <person name="Mondo S.J."/>
            <person name="Barry K."/>
            <person name="Sandor L."/>
            <person name="Lee J."/>
            <person name="Lipzen A."/>
            <person name="Pangilinan J."/>
            <person name="LaButti K."/>
            <person name="Hainaut M."/>
            <person name="Henrissat B."/>
            <person name="Grigoriev I.V."/>
            <person name="Spatafora J.W."/>
            <person name="Aime M.C."/>
        </authorList>
    </citation>
    <scope>NUCLEOTIDE SEQUENCE [LARGE SCALE GENOMIC DNA]</scope>
    <source>
        <strain evidence="8 9">MCA 3645</strain>
    </source>
</reference>
<organism evidence="8 9">
    <name type="scientific">Testicularia cyperi</name>
    <dbReference type="NCBI Taxonomy" id="1882483"/>
    <lineage>
        <taxon>Eukaryota</taxon>
        <taxon>Fungi</taxon>
        <taxon>Dikarya</taxon>
        <taxon>Basidiomycota</taxon>
        <taxon>Ustilaginomycotina</taxon>
        <taxon>Ustilaginomycetes</taxon>
        <taxon>Ustilaginales</taxon>
        <taxon>Anthracoideaceae</taxon>
        <taxon>Testicularia</taxon>
    </lineage>
</organism>
<dbReference type="InterPro" id="IPR036079">
    <property type="entry name" value="ATPase_csu/dsu_sf"/>
</dbReference>
<dbReference type="Gene3D" id="1.10.132.50">
    <property type="entry name" value="ATP synthase (C/AC39) subunit, domain 3"/>
    <property type="match status" value="1"/>
</dbReference>
<proteinExistence type="inferred from homology"/>
<evidence type="ECO:0000313" key="9">
    <source>
        <dbReference type="Proteomes" id="UP000246740"/>
    </source>
</evidence>
<evidence type="ECO:0000256" key="5">
    <source>
        <dbReference type="ARBA" id="ARBA00029477"/>
    </source>
</evidence>
<evidence type="ECO:0000256" key="6">
    <source>
        <dbReference type="ARBA" id="ARBA00059115"/>
    </source>
</evidence>
<name>A0A317XN24_9BASI</name>
<evidence type="ECO:0000256" key="1">
    <source>
        <dbReference type="ARBA" id="ARBA00006709"/>
    </source>
</evidence>
<dbReference type="OrthoDB" id="10250083at2759"/>
<dbReference type="InParanoid" id="A0A317XN24"/>
<protein>
    <recommendedName>
        <fullName evidence="7">V-type proton ATPase subunit</fullName>
    </recommendedName>
</protein>
<dbReference type="InterPro" id="IPR016727">
    <property type="entry name" value="ATPase_V0-cplx_dsu"/>
</dbReference>
<evidence type="ECO:0000256" key="2">
    <source>
        <dbReference type="ARBA" id="ARBA00022448"/>
    </source>
</evidence>
<evidence type="ECO:0000256" key="3">
    <source>
        <dbReference type="ARBA" id="ARBA00022781"/>
    </source>
</evidence>
<dbReference type="FunCoup" id="A0A317XN24">
    <property type="interactions" value="243"/>
</dbReference>
<keyword evidence="4 7" id="KW-0406">Ion transport</keyword>